<accession>A0A1K1LH91</accession>
<dbReference type="Gene3D" id="3.30.2320.80">
    <property type="match status" value="1"/>
</dbReference>
<evidence type="ECO:0000256" key="4">
    <source>
        <dbReference type="HAMAP-Rule" id="MF_00213"/>
    </source>
</evidence>
<evidence type="ECO:0000256" key="2">
    <source>
        <dbReference type="ARBA" id="ARBA00022723"/>
    </source>
</evidence>
<dbReference type="GO" id="GO:0016151">
    <property type="term" value="F:nickel cation binding"/>
    <property type="evidence" value="ECO:0007669"/>
    <property type="project" value="UniProtKB-UniRule"/>
</dbReference>
<dbReference type="OrthoDB" id="9800361at2"/>
<evidence type="ECO:0000256" key="1">
    <source>
        <dbReference type="ARBA" id="ARBA00022596"/>
    </source>
</evidence>
<keyword evidence="6" id="KW-1185">Reference proteome</keyword>
<dbReference type="Pfam" id="PF01155">
    <property type="entry name" value="HypA"/>
    <property type="match status" value="1"/>
</dbReference>
<comment type="function">
    <text evidence="4">Involved in the maturation of [NiFe] hydrogenases. Required for nickel insertion into the metal center of the hydrogenase.</text>
</comment>
<feature type="binding site" evidence="4">
    <location>
        <position position="99"/>
    </location>
    <ligand>
        <name>Zn(2+)</name>
        <dbReference type="ChEBI" id="CHEBI:29105"/>
    </ligand>
</feature>
<feature type="binding site" evidence="4">
    <location>
        <position position="80"/>
    </location>
    <ligand>
        <name>Zn(2+)</name>
        <dbReference type="ChEBI" id="CHEBI:29105"/>
    </ligand>
</feature>
<dbReference type="EMBL" id="LT630450">
    <property type="protein sequence ID" value="SFV74064.1"/>
    <property type="molecule type" value="Genomic_DNA"/>
</dbReference>
<dbReference type="PANTHER" id="PTHR34535:SF3">
    <property type="entry name" value="HYDROGENASE MATURATION FACTOR HYPA"/>
    <property type="match status" value="1"/>
</dbReference>
<keyword evidence="2 4" id="KW-0479">Metal-binding</keyword>
<sequence length="126" mass="14032">MHEASLVQGLLKIALKTVEEHNAAHPEQRVRRIRSITCELGLISCVEPQTLKGCFEIFARDGMADGAELILRTAPLPCRCTDCGHTFELLRRHFICPHCGSDAIRFTGGHGLVMTDLEVEPEENHD</sequence>
<organism evidence="5 6">
    <name type="scientific">Desulfovibrio piger</name>
    <dbReference type="NCBI Taxonomy" id="901"/>
    <lineage>
        <taxon>Bacteria</taxon>
        <taxon>Pseudomonadati</taxon>
        <taxon>Thermodesulfobacteriota</taxon>
        <taxon>Desulfovibrionia</taxon>
        <taxon>Desulfovibrionales</taxon>
        <taxon>Desulfovibrionaceae</taxon>
        <taxon>Desulfovibrio</taxon>
    </lineage>
</organism>
<keyword evidence="3 4" id="KW-0862">Zinc</keyword>
<dbReference type="GO" id="GO:0051604">
    <property type="term" value="P:protein maturation"/>
    <property type="evidence" value="ECO:0007669"/>
    <property type="project" value="InterPro"/>
</dbReference>
<dbReference type="GO" id="GO:0008270">
    <property type="term" value="F:zinc ion binding"/>
    <property type="evidence" value="ECO:0007669"/>
    <property type="project" value="UniProtKB-UniRule"/>
</dbReference>
<dbReference type="KEGG" id="dpg:DESPIGER_2242"/>
<dbReference type="PIRSF" id="PIRSF004761">
    <property type="entry name" value="Hydrgn_mat_HypA"/>
    <property type="match status" value="1"/>
</dbReference>
<reference evidence="6" key="1">
    <citation type="submission" date="2016-10" db="EMBL/GenBank/DDBJ databases">
        <authorList>
            <person name="Wegmann U."/>
        </authorList>
    </citation>
    <scope>NUCLEOTIDE SEQUENCE [LARGE SCALE GENOMIC DNA]</scope>
</reference>
<keyword evidence="1 4" id="KW-0533">Nickel</keyword>
<dbReference type="RefSeq" id="WP_072336639.1">
    <property type="nucleotide sequence ID" value="NZ_CALJDE010000072.1"/>
</dbReference>
<comment type="similarity">
    <text evidence="4">Belongs to the HypA/HybF family.</text>
</comment>
<feature type="binding site" evidence="4">
    <location>
        <position position="2"/>
    </location>
    <ligand>
        <name>Ni(2+)</name>
        <dbReference type="ChEBI" id="CHEBI:49786"/>
    </ligand>
</feature>
<gene>
    <name evidence="4" type="primary">hypA</name>
    <name evidence="5" type="ORF">DESPIGER_2242</name>
</gene>
<feature type="binding site" evidence="4">
    <location>
        <position position="96"/>
    </location>
    <ligand>
        <name>Zn(2+)</name>
        <dbReference type="ChEBI" id="CHEBI:29105"/>
    </ligand>
</feature>
<evidence type="ECO:0000313" key="6">
    <source>
        <dbReference type="Proteomes" id="UP000186323"/>
    </source>
</evidence>
<name>A0A1K1LH91_9BACT</name>
<dbReference type="PANTHER" id="PTHR34535">
    <property type="entry name" value="HYDROGENASE MATURATION FACTOR HYPA"/>
    <property type="match status" value="1"/>
</dbReference>
<evidence type="ECO:0000256" key="3">
    <source>
        <dbReference type="ARBA" id="ARBA00022833"/>
    </source>
</evidence>
<proteinExistence type="inferred from homology"/>
<evidence type="ECO:0000313" key="5">
    <source>
        <dbReference type="EMBL" id="SFV74064.1"/>
    </source>
</evidence>
<feature type="binding site" evidence="4">
    <location>
        <position position="83"/>
    </location>
    <ligand>
        <name>Zn(2+)</name>
        <dbReference type="ChEBI" id="CHEBI:29105"/>
    </ligand>
</feature>
<dbReference type="InterPro" id="IPR000688">
    <property type="entry name" value="HypA/HybF"/>
</dbReference>
<dbReference type="HAMAP" id="MF_00213">
    <property type="entry name" value="HypA_HybF"/>
    <property type="match status" value="1"/>
</dbReference>
<dbReference type="AlphaFoldDB" id="A0A1K1LH91"/>
<dbReference type="Proteomes" id="UP000186323">
    <property type="component" value="Chromosome I"/>
</dbReference>
<protein>
    <recommendedName>
        <fullName evidence="4">Hydrogenase maturation factor HypA</fullName>
    </recommendedName>
</protein>